<dbReference type="Pfam" id="PF03992">
    <property type="entry name" value="ABM"/>
    <property type="match status" value="1"/>
</dbReference>
<dbReference type="STRING" id="1231623.Tasa_016_012"/>
<dbReference type="PROSITE" id="PS51725">
    <property type="entry name" value="ABM"/>
    <property type="match status" value="1"/>
</dbReference>
<gene>
    <name evidence="2" type="ORF">Tasa_016_012</name>
</gene>
<dbReference type="EMBL" id="BALE01000016">
    <property type="protein sequence ID" value="GAN54092.1"/>
    <property type="molecule type" value="Genomic_DNA"/>
</dbReference>
<sequence length="97" mass="10598">MTKSLYATMRAHPDHKAHVAELLTALAQDVRAEPGCVRFVVYTLADDPLLFHVEETYRDDDAFRAHMGTAHGRAFNAAIADLVEGGASTVVFLDQVA</sequence>
<keyword evidence="2" id="KW-0503">Monooxygenase</keyword>
<comment type="caution">
    <text evidence="2">The sequence shown here is derived from an EMBL/GenBank/DDBJ whole genome shotgun (WGS) entry which is preliminary data.</text>
</comment>
<dbReference type="OrthoDB" id="9812192at2"/>
<dbReference type="RefSeq" id="WP_048848651.1">
    <property type="nucleotide sequence ID" value="NZ_BALE01000016.1"/>
</dbReference>
<feature type="domain" description="ABM" evidence="1">
    <location>
        <begin position="3"/>
        <end position="91"/>
    </location>
</feature>
<dbReference type="PANTHER" id="PTHR33336:SF3">
    <property type="entry name" value="ABM DOMAIN-CONTAINING PROTEIN"/>
    <property type="match status" value="1"/>
</dbReference>
<keyword evidence="3" id="KW-1185">Reference proteome</keyword>
<dbReference type="PANTHER" id="PTHR33336">
    <property type="entry name" value="QUINOL MONOOXYGENASE YGIN-RELATED"/>
    <property type="match status" value="1"/>
</dbReference>
<name>A0A0D6MKC9_9PROT</name>
<dbReference type="AlphaFoldDB" id="A0A0D6MKC9"/>
<keyword evidence="2" id="KW-0560">Oxidoreductase</keyword>
<accession>A0A0D6MKC9</accession>
<reference evidence="2 3" key="1">
    <citation type="submission" date="2012-10" db="EMBL/GenBank/DDBJ databases">
        <title>Genome sequencing of Tanticharoenia sakaeratensis NBRC 103193.</title>
        <authorList>
            <person name="Azuma Y."/>
            <person name="Hadano H."/>
            <person name="Hirakawa H."/>
            <person name="Matsushita K."/>
        </authorList>
    </citation>
    <scope>NUCLEOTIDE SEQUENCE [LARGE SCALE GENOMIC DNA]</scope>
    <source>
        <strain evidence="2 3">NBRC 103193</strain>
    </source>
</reference>
<proteinExistence type="predicted"/>
<dbReference type="GO" id="GO:0004497">
    <property type="term" value="F:monooxygenase activity"/>
    <property type="evidence" value="ECO:0007669"/>
    <property type="project" value="UniProtKB-KW"/>
</dbReference>
<evidence type="ECO:0000313" key="2">
    <source>
        <dbReference type="EMBL" id="GAN54092.1"/>
    </source>
</evidence>
<evidence type="ECO:0000313" key="3">
    <source>
        <dbReference type="Proteomes" id="UP000032679"/>
    </source>
</evidence>
<dbReference type="Proteomes" id="UP000032679">
    <property type="component" value="Unassembled WGS sequence"/>
</dbReference>
<protein>
    <submittedName>
        <fullName evidence="2">Antibiotic biosynthesis monooxygenase</fullName>
    </submittedName>
</protein>
<dbReference type="InterPro" id="IPR007138">
    <property type="entry name" value="ABM_dom"/>
</dbReference>
<dbReference type="SUPFAM" id="SSF54909">
    <property type="entry name" value="Dimeric alpha+beta barrel"/>
    <property type="match status" value="1"/>
</dbReference>
<evidence type="ECO:0000259" key="1">
    <source>
        <dbReference type="PROSITE" id="PS51725"/>
    </source>
</evidence>
<dbReference type="InterPro" id="IPR011008">
    <property type="entry name" value="Dimeric_a/b-barrel"/>
</dbReference>
<dbReference type="Gene3D" id="3.30.70.100">
    <property type="match status" value="1"/>
</dbReference>
<dbReference type="InterPro" id="IPR050744">
    <property type="entry name" value="AI-2_Isomerase_LsrG"/>
</dbReference>
<organism evidence="2 3">
    <name type="scientific">Tanticharoenia sakaeratensis NBRC 103193</name>
    <dbReference type="NCBI Taxonomy" id="1231623"/>
    <lineage>
        <taxon>Bacteria</taxon>
        <taxon>Pseudomonadati</taxon>
        <taxon>Pseudomonadota</taxon>
        <taxon>Alphaproteobacteria</taxon>
        <taxon>Acetobacterales</taxon>
        <taxon>Acetobacteraceae</taxon>
        <taxon>Tanticharoenia</taxon>
    </lineage>
</organism>